<dbReference type="Proteomes" id="UP001327560">
    <property type="component" value="Chromosome 8"/>
</dbReference>
<dbReference type="InterPro" id="IPR036236">
    <property type="entry name" value="Znf_C2H2_sf"/>
</dbReference>
<feature type="region of interest" description="Disordered" evidence="2">
    <location>
        <begin position="135"/>
        <end position="160"/>
    </location>
</feature>
<dbReference type="SUPFAM" id="SSF57667">
    <property type="entry name" value="beta-beta-alpha zinc fingers"/>
    <property type="match status" value="1"/>
</dbReference>
<organism evidence="4 5">
    <name type="scientific">Canna indica</name>
    <name type="common">Indian-shot</name>
    <dbReference type="NCBI Taxonomy" id="4628"/>
    <lineage>
        <taxon>Eukaryota</taxon>
        <taxon>Viridiplantae</taxon>
        <taxon>Streptophyta</taxon>
        <taxon>Embryophyta</taxon>
        <taxon>Tracheophyta</taxon>
        <taxon>Spermatophyta</taxon>
        <taxon>Magnoliopsida</taxon>
        <taxon>Liliopsida</taxon>
        <taxon>Zingiberales</taxon>
        <taxon>Cannaceae</taxon>
        <taxon>Canna</taxon>
    </lineage>
</organism>
<dbReference type="GO" id="GO:0008270">
    <property type="term" value="F:zinc ion binding"/>
    <property type="evidence" value="ECO:0007669"/>
    <property type="project" value="UniProtKB-KW"/>
</dbReference>
<dbReference type="AlphaFoldDB" id="A0AAQ3QPN2"/>
<protein>
    <recommendedName>
        <fullName evidence="3">C2H2-type domain-containing protein</fullName>
    </recommendedName>
</protein>
<gene>
    <name evidence="4" type="ORF">Cni_G25751</name>
</gene>
<feature type="compositionally biased region" description="Low complexity" evidence="2">
    <location>
        <begin position="19"/>
        <end position="31"/>
    </location>
</feature>
<evidence type="ECO:0000313" key="4">
    <source>
        <dbReference type="EMBL" id="WOL16963.1"/>
    </source>
</evidence>
<dbReference type="PROSITE" id="PS00028">
    <property type="entry name" value="ZINC_FINGER_C2H2_1"/>
    <property type="match status" value="1"/>
</dbReference>
<reference evidence="4 5" key="1">
    <citation type="submission" date="2023-10" db="EMBL/GenBank/DDBJ databases">
        <title>Chromosome-scale genome assembly provides insights into flower coloration mechanisms of Canna indica.</title>
        <authorList>
            <person name="Li C."/>
        </authorList>
    </citation>
    <scope>NUCLEOTIDE SEQUENCE [LARGE SCALE GENOMIC DNA]</scope>
    <source>
        <tissue evidence="4">Flower</tissue>
    </source>
</reference>
<dbReference type="EMBL" id="CP136897">
    <property type="protein sequence ID" value="WOL16963.1"/>
    <property type="molecule type" value="Genomic_DNA"/>
</dbReference>
<dbReference type="InterPro" id="IPR053266">
    <property type="entry name" value="Zinc_finger_protein_7"/>
</dbReference>
<keyword evidence="5" id="KW-1185">Reference proteome</keyword>
<proteinExistence type="predicted"/>
<keyword evidence="1" id="KW-0862">Zinc</keyword>
<dbReference type="PROSITE" id="PS50157">
    <property type="entry name" value="ZINC_FINGER_C2H2_2"/>
    <property type="match status" value="1"/>
</dbReference>
<accession>A0AAQ3QPN2</accession>
<evidence type="ECO:0000259" key="3">
    <source>
        <dbReference type="PROSITE" id="PS50157"/>
    </source>
</evidence>
<evidence type="ECO:0000256" key="1">
    <source>
        <dbReference type="PROSITE-ProRule" id="PRU00042"/>
    </source>
</evidence>
<feature type="region of interest" description="Disordered" evidence="2">
    <location>
        <begin position="1"/>
        <end position="33"/>
    </location>
</feature>
<dbReference type="Gene3D" id="3.30.160.60">
    <property type="entry name" value="Classic Zinc Finger"/>
    <property type="match status" value="1"/>
</dbReference>
<sequence length="160" mass="17951">MEEVEAAMGSENPEEWLNLSLGGSSSSSSGLKPSNHKMFSCNYCMRKFFSSQALGGHQNAHKRERMKRSSQTTAQMMMMVMPGFPFQPSAYLQPLTVHPHAVVHKQQLRPPPETTSLMAARFDLVRTTTWPSFAVDDDDDDGDQMESELGQQKLDLSLRL</sequence>
<feature type="compositionally biased region" description="Acidic residues" evidence="2">
    <location>
        <begin position="135"/>
        <end position="146"/>
    </location>
</feature>
<keyword evidence="1" id="KW-0479">Metal-binding</keyword>
<evidence type="ECO:0000256" key="2">
    <source>
        <dbReference type="SAM" id="MobiDB-lite"/>
    </source>
</evidence>
<dbReference type="PANTHER" id="PTHR47593">
    <property type="entry name" value="ZINC FINGER PROTEIN 4-LIKE"/>
    <property type="match status" value="1"/>
</dbReference>
<name>A0AAQ3QPN2_9LILI</name>
<keyword evidence="1" id="KW-0863">Zinc-finger</keyword>
<evidence type="ECO:0000313" key="5">
    <source>
        <dbReference type="Proteomes" id="UP001327560"/>
    </source>
</evidence>
<feature type="domain" description="C2H2-type" evidence="3">
    <location>
        <begin position="39"/>
        <end position="66"/>
    </location>
</feature>
<dbReference type="PANTHER" id="PTHR47593:SF8">
    <property type="entry name" value="OS12G0581900 PROTEIN"/>
    <property type="match status" value="1"/>
</dbReference>
<dbReference type="InterPro" id="IPR013087">
    <property type="entry name" value="Znf_C2H2_type"/>
</dbReference>